<dbReference type="OrthoDB" id="3912343at2759"/>
<proteinExistence type="predicted"/>
<name>A0A9P8JD12_AURME</name>
<feature type="non-terminal residue" evidence="1">
    <location>
        <position position="1"/>
    </location>
</feature>
<dbReference type="AlphaFoldDB" id="A0A9P8JD12"/>
<reference evidence="1" key="1">
    <citation type="journal article" date="2021" name="J Fungi (Basel)">
        <title>Virulence traits and population genomics of the black yeast Aureobasidium melanogenum.</title>
        <authorList>
            <person name="Cernosa A."/>
            <person name="Sun X."/>
            <person name="Gostincar C."/>
            <person name="Fang C."/>
            <person name="Gunde-Cimerman N."/>
            <person name="Song Z."/>
        </authorList>
    </citation>
    <scope>NUCLEOTIDE SEQUENCE</scope>
    <source>
        <strain evidence="1">EXF-9911</strain>
    </source>
</reference>
<comment type="caution">
    <text evidence="1">The sequence shown here is derived from an EMBL/GenBank/DDBJ whole genome shotgun (WGS) entry which is preliminary data.</text>
</comment>
<reference evidence="1" key="2">
    <citation type="submission" date="2021-08" db="EMBL/GenBank/DDBJ databases">
        <authorList>
            <person name="Gostincar C."/>
            <person name="Sun X."/>
            <person name="Song Z."/>
            <person name="Gunde-Cimerman N."/>
        </authorList>
    </citation>
    <scope>NUCLEOTIDE SEQUENCE</scope>
    <source>
        <strain evidence="1">EXF-9911</strain>
    </source>
</reference>
<evidence type="ECO:0000313" key="1">
    <source>
        <dbReference type="EMBL" id="KAG9696978.1"/>
    </source>
</evidence>
<protein>
    <submittedName>
        <fullName evidence="1">Uncharacterized protein</fullName>
    </submittedName>
</protein>
<dbReference type="EMBL" id="JAHFXF010000088">
    <property type="protein sequence ID" value="KAG9696978.1"/>
    <property type="molecule type" value="Genomic_DNA"/>
</dbReference>
<gene>
    <name evidence="1" type="ORF">KCU76_g3352</name>
</gene>
<accession>A0A9P8JD12</accession>
<sequence>MHASFSPIQTSSIPAFANIINSRGHICITNIHINKNLSIFVHIMPPVVKTGGHEEVLQVMTVSDISSQITANAQALYPRERNLKVVTARSPNGMIHYCAIVGEEAADPRYPKIPPATKVVLQGDSATDRRTAMMTLLEQTEKKVTKEILKR</sequence>
<organism evidence="1 2">
    <name type="scientific">Aureobasidium melanogenum</name>
    <name type="common">Aureobasidium pullulans var. melanogenum</name>
    <dbReference type="NCBI Taxonomy" id="46634"/>
    <lineage>
        <taxon>Eukaryota</taxon>
        <taxon>Fungi</taxon>
        <taxon>Dikarya</taxon>
        <taxon>Ascomycota</taxon>
        <taxon>Pezizomycotina</taxon>
        <taxon>Dothideomycetes</taxon>
        <taxon>Dothideomycetidae</taxon>
        <taxon>Dothideales</taxon>
        <taxon>Saccotheciaceae</taxon>
        <taxon>Aureobasidium</taxon>
    </lineage>
</organism>
<evidence type="ECO:0000313" key="2">
    <source>
        <dbReference type="Proteomes" id="UP000779574"/>
    </source>
</evidence>
<dbReference type="Proteomes" id="UP000779574">
    <property type="component" value="Unassembled WGS sequence"/>
</dbReference>